<dbReference type="eggNOG" id="ENOG5030AEU">
    <property type="taxonomic scope" value="Bacteria"/>
</dbReference>
<dbReference type="EMBL" id="AZFF01000003">
    <property type="protein sequence ID" value="KRL56611.1"/>
    <property type="molecule type" value="Genomic_DNA"/>
</dbReference>
<proteinExistence type="predicted"/>
<protein>
    <submittedName>
        <fullName evidence="1">Uncharacterized protein</fullName>
    </submittedName>
</protein>
<dbReference type="RefSeq" id="WP_017262246.1">
    <property type="nucleotide sequence ID" value="NZ_AUAW01000005.1"/>
</dbReference>
<keyword evidence="2" id="KW-1185">Reference proteome</keyword>
<sequence>MNDHDAKWVLDELAKLRTDENRVTIDAAIDLIKEQQDEIDSLHGSMEGQLWSPKQWRQ</sequence>
<reference evidence="1 2" key="1">
    <citation type="journal article" date="2015" name="Genome Announc.">
        <title>Expanding the biotechnology potential of lactobacilli through comparative genomics of 213 strains and associated genera.</title>
        <authorList>
            <person name="Sun Z."/>
            <person name="Harris H.M."/>
            <person name="McCann A."/>
            <person name="Guo C."/>
            <person name="Argimon S."/>
            <person name="Zhang W."/>
            <person name="Yang X."/>
            <person name="Jeffery I.B."/>
            <person name="Cooney J.C."/>
            <person name="Kagawa T.F."/>
            <person name="Liu W."/>
            <person name="Song Y."/>
            <person name="Salvetti E."/>
            <person name="Wrobel A."/>
            <person name="Rasinkangas P."/>
            <person name="Parkhill J."/>
            <person name="Rea M.C."/>
            <person name="O'Sullivan O."/>
            <person name="Ritari J."/>
            <person name="Douillard F.P."/>
            <person name="Paul Ross R."/>
            <person name="Yang R."/>
            <person name="Briner A.E."/>
            <person name="Felis G.E."/>
            <person name="de Vos W.M."/>
            <person name="Barrangou R."/>
            <person name="Klaenhammer T.R."/>
            <person name="Caufield P.W."/>
            <person name="Cui Y."/>
            <person name="Zhang H."/>
            <person name="O'Toole P.W."/>
        </authorList>
    </citation>
    <scope>NUCLEOTIDE SEQUENCE [LARGE SCALE GENOMIC DNA]</scope>
    <source>
        <strain evidence="1 2">DSM 15814</strain>
    </source>
</reference>
<organism evidence="1 2">
    <name type="scientific">Furfurilactobacillus rossiae DSM 15814</name>
    <dbReference type="NCBI Taxonomy" id="1114972"/>
    <lineage>
        <taxon>Bacteria</taxon>
        <taxon>Bacillati</taxon>
        <taxon>Bacillota</taxon>
        <taxon>Bacilli</taxon>
        <taxon>Lactobacillales</taxon>
        <taxon>Lactobacillaceae</taxon>
        <taxon>Furfurilactobacillus</taxon>
    </lineage>
</organism>
<accession>A0A0R1RTR3</accession>
<dbReference type="PATRIC" id="fig|1114972.6.peg.1733"/>
<gene>
    <name evidence="1" type="ORF">FD35_GL001705</name>
</gene>
<dbReference type="Proteomes" id="UP000051999">
    <property type="component" value="Unassembled WGS sequence"/>
</dbReference>
<dbReference type="AlphaFoldDB" id="A0A0R1RTR3"/>
<name>A0A0R1RTR3_9LACO</name>
<evidence type="ECO:0000313" key="2">
    <source>
        <dbReference type="Proteomes" id="UP000051999"/>
    </source>
</evidence>
<evidence type="ECO:0000313" key="1">
    <source>
        <dbReference type="EMBL" id="KRL56611.1"/>
    </source>
</evidence>
<comment type="caution">
    <text evidence="1">The sequence shown here is derived from an EMBL/GenBank/DDBJ whole genome shotgun (WGS) entry which is preliminary data.</text>
</comment>